<organism evidence="2 3">
    <name type="scientific">Lentzea albidocapillata subsp. violacea</name>
    <dbReference type="NCBI Taxonomy" id="128104"/>
    <lineage>
        <taxon>Bacteria</taxon>
        <taxon>Bacillati</taxon>
        <taxon>Actinomycetota</taxon>
        <taxon>Actinomycetes</taxon>
        <taxon>Pseudonocardiales</taxon>
        <taxon>Pseudonocardiaceae</taxon>
        <taxon>Lentzea</taxon>
    </lineage>
</organism>
<protein>
    <recommendedName>
        <fullName evidence="1">DUF397 domain-containing protein</fullName>
    </recommendedName>
</protein>
<evidence type="ECO:0000313" key="2">
    <source>
        <dbReference type="EMBL" id="SDK26596.1"/>
    </source>
</evidence>
<sequence length="58" mass="6392">MSQDRTWRKSSYSDATESGDCVEVAFGHDVLVRDSKNAGAGTLTFSAPAWRAFVQRQP</sequence>
<dbReference type="AlphaFoldDB" id="A0A1G9AGU9"/>
<name>A0A1G9AGU9_9PSEU</name>
<dbReference type="RefSeq" id="WP_090006084.1">
    <property type="nucleotide sequence ID" value="NZ_FNET01000005.1"/>
</dbReference>
<dbReference type="Pfam" id="PF04149">
    <property type="entry name" value="DUF397"/>
    <property type="match status" value="1"/>
</dbReference>
<dbReference type="InterPro" id="IPR007278">
    <property type="entry name" value="DUF397"/>
</dbReference>
<feature type="domain" description="DUF397" evidence="1">
    <location>
        <begin position="6"/>
        <end position="55"/>
    </location>
</feature>
<dbReference type="Proteomes" id="UP000199682">
    <property type="component" value="Unassembled WGS sequence"/>
</dbReference>
<dbReference type="EMBL" id="FNET01000005">
    <property type="protein sequence ID" value="SDK26596.1"/>
    <property type="molecule type" value="Genomic_DNA"/>
</dbReference>
<proteinExistence type="predicted"/>
<accession>A0A1G9AGU9</accession>
<evidence type="ECO:0000259" key="1">
    <source>
        <dbReference type="Pfam" id="PF04149"/>
    </source>
</evidence>
<gene>
    <name evidence="2" type="ORF">SAMN04488074_1059</name>
</gene>
<reference evidence="3" key="1">
    <citation type="submission" date="2016-10" db="EMBL/GenBank/DDBJ databases">
        <authorList>
            <person name="Varghese N."/>
            <person name="Submissions S."/>
        </authorList>
    </citation>
    <scope>NUCLEOTIDE SEQUENCE [LARGE SCALE GENOMIC DNA]</scope>
    <source>
        <strain evidence="3">DSM 44796</strain>
    </source>
</reference>
<evidence type="ECO:0000313" key="3">
    <source>
        <dbReference type="Proteomes" id="UP000199682"/>
    </source>
</evidence>